<gene>
    <name evidence="2" type="ORF">Sradi_7160900</name>
</gene>
<reference evidence="2" key="2">
    <citation type="journal article" date="2024" name="Plant">
        <title>Genomic evolution and insights into agronomic trait innovations of Sesamum species.</title>
        <authorList>
            <person name="Miao H."/>
            <person name="Wang L."/>
            <person name="Qu L."/>
            <person name="Liu H."/>
            <person name="Sun Y."/>
            <person name="Le M."/>
            <person name="Wang Q."/>
            <person name="Wei S."/>
            <person name="Zheng Y."/>
            <person name="Lin W."/>
            <person name="Duan Y."/>
            <person name="Cao H."/>
            <person name="Xiong S."/>
            <person name="Wang X."/>
            <person name="Wei L."/>
            <person name="Li C."/>
            <person name="Ma Q."/>
            <person name="Ju M."/>
            <person name="Zhao R."/>
            <person name="Li G."/>
            <person name="Mu C."/>
            <person name="Tian Q."/>
            <person name="Mei H."/>
            <person name="Zhang T."/>
            <person name="Gao T."/>
            <person name="Zhang H."/>
        </authorList>
    </citation>
    <scope>NUCLEOTIDE SEQUENCE</scope>
    <source>
        <strain evidence="2">G02</strain>
    </source>
</reference>
<dbReference type="AlphaFoldDB" id="A0AAW2IVZ6"/>
<protein>
    <submittedName>
        <fullName evidence="2">Uncharacterized protein</fullName>
    </submittedName>
</protein>
<reference evidence="2" key="1">
    <citation type="submission" date="2020-06" db="EMBL/GenBank/DDBJ databases">
        <authorList>
            <person name="Li T."/>
            <person name="Hu X."/>
            <person name="Zhang T."/>
            <person name="Song X."/>
            <person name="Zhang H."/>
            <person name="Dai N."/>
            <person name="Sheng W."/>
            <person name="Hou X."/>
            <person name="Wei L."/>
        </authorList>
    </citation>
    <scope>NUCLEOTIDE SEQUENCE</scope>
    <source>
        <strain evidence="2">G02</strain>
        <tissue evidence="2">Leaf</tissue>
    </source>
</reference>
<feature type="compositionally biased region" description="Pro residues" evidence="1">
    <location>
        <begin position="1"/>
        <end position="19"/>
    </location>
</feature>
<comment type="caution">
    <text evidence="2">The sequence shown here is derived from an EMBL/GenBank/DDBJ whole genome shotgun (WGS) entry which is preliminary data.</text>
</comment>
<proteinExistence type="predicted"/>
<evidence type="ECO:0000256" key="1">
    <source>
        <dbReference type="SAM" id="MobiDB-lite"/>
    </source>
</evidence>
<dbReference type="EMBL" id="JACGWJ010001001">
    <property type="protein sequence ID" value="KAL0285877.1"/>
    <property type="molecule type" value="Genomic_DNA"/>
</dbReference>
<organism evidence="2">
    <name type="scientific">Sesamum radiatum</name>
    <name type="common">Black benniseed</name>
    <dbReference type="NCBI Taxonomy" id="300843"/>
    <lineage>
        <taxon>Eukaryota</taxon>
        <taxon>Viridiplantae</taxon>
        <taxon>Streptophyta</taxon>
        <taxon>Embryophyta</taxon>
        <taxon>Tracheophyta</taxon>
        <taxon>Spermatophyta</taxon>
        <taxon>Magnoliopsida</taxon>
        <taxon>eudicotyledons</taxon>
        <taxon>Gunneridae</taxon>
        <taxon>Pentapetalae</taxon>
        <taxon>asterids</taxon>
        <taxon>lamiids</taxon>
        <taxon>Lamiales</taxon>
        <taxon>Pedaliaceae</taxon>
        <taxon>Sesamum</taxon>
    </lineage>
</organism>
<accession>A0AAW2IVZ6</accession>
<name>A0AAW2IVZ6_SESRA</name>
<feature type="region of interest" description="Disordered" evidence="1">
    <location>
        <begin position="1"/>
        <end position="25"/>
    </location>
</feature>
<sequence>MIDSPPTTPPDTFAPPPPTRVFEPPKQIRVSPTIDVSSSWILPSLEQFASLAFSSVYMAVPNPPMIDSCPTSVPTASSTGVFIGNVPLTSYYSLLSSFDEIADSFNNSMVRP</sequence>
<evidence type="ECO:0000313" key="2">
    <source>
        <dbReference type="EMBL" id="KAL0285877.1"/>
    </source>
</evidence>